<reference evidence="6" key="1">
    <citation type="journal article" date="2014" name="Int. J. Syst. Evol. Microbiol.">
        <title>Complete genome sequence of Corynebacterium casei LMG S-19264T (=DSM 44701T), isolated from a smear-ripened cheese.</title>
        <authorList>
            <consortium name="US DOE Joint Genome Institute (JGI-PGF)"/>
            <person name="Walter F."/>
            <person name="Albersmeier A."/>
            <person name="Kalinowski J."/>
            <person name="Ruckert C."/>
        </authorList>
    </citation>
    <scope>NUCLEOTIDE SEQUENCE</scope>
    <source>
        <strain evidence="6">CCM 8711</strain>
    </source>
</reference>
<evidence type="ECO:0000313" key="6">
    <source>
        <dbReference type="EMBL" id="GGI51060.1"/>
    </source>
</evidence>
<sequence length="252" mass="27182">MIGGGGSILTVPILVYLFGMDALVAGSYSLFIVGITSLTGTFSHYRKGNVDLTITLIFGLPSLIAVFIMRKWVMPAIPQHLFHVGSFELSKPVLLMLTFGALMLTASYSMIKGRPEQFHTQKKEPGYAKLILQSLLVGLITGFVGVGGGFLIIPSLVFLAGLSMKKAVGTSLSIMTISSLSGFLGDLTRQSGLNYHFLSKFSAFAIAGILVGTYLSRYLANEKLKPAFGWFVLGMGTFILITTILKLNQINI</sequence>
<feature type="transmembrane region" description="Helical" evidence="5">
    <location>
        <begin position="227"/>
        <end position="247"/>
    </location>
</feature>
<evidence type="ECO:0000256" key="1">
    <source>
        <dbReference type="ARBA" id="ARBA00004141"/>
    </source>
</evidence>
<protein>
    <recommendedName>
        <fullName evidence="5">Probable membrane transporter protein</fullName>
    </recommendedName>
</protein>
<keyword evidence="2 5" id="KW-0812">Transmembrane</keyword>
<dbReference type="Pfam" id="PF01925">
    <property type="entry name" value="TauE"/>
    <property type="match status" value="1"/>
</dbReference>
<proteinExistence type="inferred from homology"/>
<dbReference type="PANTHER" id="PTHR43701">
    <property type="entry name" value="MEMBRANE TRANSPORTER PROTEIN MJ0441-RELATED"/>
    <property type="match status" value="1"/>
</dbReference>
<keyword evidence="7" id="KW-1185">Reference proteome</keyword>
<organism evidence="6 7">
    <name type="scientific">Mucilaginibacter galii</name>
    <dbReference type="NCBI Taxonomy" id="2005073"/>
    <lineage>
        <taxon>Bacteria</taxon>
        <taxon>Pseudomonadati</taxon>
        <taxon>Bacteroidota</taxon>
        <taxon>Sphingobacteriia</taxon>
        <taxon>Sphingobacteriales</taxon>
        <taxon>Sphingobacteriaceae</taxon>
        <taxon>Mucilaginibacter</taxon>
    </lineage>
</organism>
<evidence type="ECO:0000313" key="7">
    <source>
        <dbReference type="Proteomes" id="UP000662074"/>
    </source>
</evidence>
<comment type="subcellular location">
    <subcellularLocation>
        <location evidence="5">Cell membrane</location>
        <topology evidence="5">Multi-pass membrane protein</topology>
    </subcellularLocation>
    <subcellularLocation>
        <location evidence="1">Membrane</location>
        <topology evidence="1">Multi-pass membrane protein</topology>
    </subcellularLocation>
</comment>
<gene>
    <name evidence="6" type="ORF">GCM10011425_22720</name>
</gene>
<dbReference type="Proteomes" id="UP000662074">
    <property type="component" value="Unassembled WGS sequence"/>
</dbReference>
<feature type="transmembrane region" description="Helical" evidence="5">
    <location>
        <begin position="93"/>
        <end position="111"/>
    </location>
</feature>
<reference evidence="6" key="2">
    <citation type="submission" date="2020-09" db="EMBL/GenBank/DDBJ databases">
        <authorList>
            <person name="Sun Q."/>
            <person name="Sedlacek I."/>
        </authorList>
    </citation>
    <scope>NUCLEOTIDE SEQUENCE</scope>
    <source>
        <strain evidence="6">CCM 8711</strain>
    </source>
</reference>
<dbReference type="InterPro" id="IPR002781">
    <property type="entry name" value="TM_pro_TauE-like"/>
</dbReference>
<feature type="transmembrane region" description="Helical" evidence="5">
    <location>
        <begin position="197"/>
        <end position="215"/>
    </location>
</feature>
<dbReference type="InterPro" id="IPR051598">
    <property type="entry name" value="TSUP/Inactive_protease-like"/>
</dbReference>
<name>A0A917JAT9_9SPHI</name>
<dbReference type="EMBL" id="BMDO01000006">
    <property type="protein sequence ID" value="GGI51060.1"/>
    <property type="molecule type" value="Genomic_DNA"/>
</dbReference>
<evidence type="ECO:0000256" key="3">
    <source>
        <dbReference type="ARBA" id="ARBA00022989"/>
    </source>
</evidence>
<keyword evidence="5" id="KW-1003">Cell membrane</keyword>
<comment type="similarity">
    <text evidence="5">Belongs to the 4-toluene sulfonate uptake permease (TSUP) (TC 2.A.102) family.</text>
</comment>
<evidence type="ECO:0000256" key="4">
    <source>
        <dbReference type="ARBA" id="ARBA00023136"/>
    </source>
</evidence>
<dbReference type="GO" id="GO:0005886">
    <property type="term" value="C:plasma membrane"/>
    <property type="evidence" value="ECO:0007669"/>
    <property type="project" value="UniProtKB-SubCell"/>
</dbReference>
<accession>A0A917JAT9</accession>
<feature type="transmembrane region" description="Helical" evidence="5">
    <location>
        <begin position="167"/>
        <end position="185"/>
    </location>
</feature>
<keyword evidence="4 5" id="KW-0472">Membrane</keyword>
<dbReference type="PANTHER" id="PTHR43701:SF2">
    <property type="entry name" value="MEMBRANE TRANSPORTER PROTEIN YJNA-RELATED"/>
    <property type="match status" value="1"/>
</dbReference>
<feature type="transmembrane region" description="Helical" evidence="5">
    <location>
        <begin position="50"/>
        <end position="73"/>
    </location>
</feature>
<dbReference type="AlphaFoldDB" id="A0A917JAT9"/>
<feature type="transmembrane region" description="Helical" evidence="5">
    <location>
        <begin position="132"/>
        <end position="161"/>
    </location>
</feature>
<feature type="transmembrane region" description="Helical" evidence="5">
    <location>
        <begin position="13"/>
        <end position="38"/>
    </location>
</feature>
<evidence type="ECO:0000256" key="5">
    <source>
        <dbReference type="RuleBase" id="RU363041"/>
    </source>
</evidence>
<comment type="caution">
    <text evidence="6">The sequence shown here is derived from an EMBL/GenBank/DDBJ whole genome shotgun (WGS) entry which is preliminary data.</text>
</comment>
<keyword evidence="3 5" id="KW-1133">Transmembrane helix</keyword>
<evidence type="ECO:0000256" key="2">
    <source>
        <dbReference type="ARBA" id="ARBA00022692"/>
    </source>
</evidence>